<dbReference type="PROSITE" id="PS50011">
    <property type="entry name" value="PROTEIN_KINASE_DOM"/>
    <property type="match status" value="1"/>
</dbReference>
<dbReference type="InterPro" id="IPR045269">
    <property type="entry name" value="Atg1-like"/>
</dbReference>
<name>F0ZBU2_DICPU</name>
<feature type="region of interest" description="Disordered" evidence="6">
    <location>
        <begin position="380"/>
        <end position="463"/>
    </location>
</feature>
<dbReference type="EMBL" id="GL870973">
    <property type="protein sequence ID" value="EGC38599.1"/>
    <property type="molecule type" value="Genomic_DNA"/>
</dbReference>
<protein>
    <recommendedName>
        <fullName evidence="7">Protein kinase domain-containing protein</fullName>
    </recommendedName>
</protein>
<sequence length="634" mass="72050">MRVLFWPNKYNNILELGRGVSGVVYKASEKETGQIVAIKLVDMNKSKISQEQIQGEIRALLILNPENQRSHINIIKLIECFIHKTTAIFVLEYVDGGTLEDFMYSFERGMPISVVSHCLYQIVNAIEYMNSRKCSHRDIKPANILMLRNRNPPPPQLVDNNEDSYVIKSDSNSNHYRYDPNELPILKVTDYGYSSINREENELHSTLAGSPLYMAPEIIHIILSPYLEPGTGKLSPESNEGYNPLLVDIWAIGAMTFRLVTGDDLINVIFPNLNQTTVLAALVNLAKMIDSGEFQRGLDRIPNEISKYNIENSDQAISFITSLLQLDPKKRLTLKEALAHPFLAAGKESFTRTLNEHYKENKDLVNSIIPSDLVDFINNNNASSSSSSPTYSPNNSEEHLPTYQQQQAQQEQLQKQLEVQQKQEQPQDQKNSSQQPEQQDQASSQQQLQQQQEPLSPPQKVHYRWSSTLPRKKLSKSLAFLSHQRSENFKLFPKLLPPPTASTPPYETMTWRSPPIPTEDSITWTTITQDAIFTVQFGVLTSLLKAISVSEEYQYRIISASTNPPLEIGVSNYRDSILYMYHIVKTIIAPQLISLSLFDDNSTRSVLAAFLIQIKNEFEQEEVSRGWTVLDSNN</sequence>
<gene>
    <name evidence="8" type="ORF">DICPUDRAFT_96861</name>
</gene>
<dbReference type="OMA" id="CSHRDIK"/>
<keyword evidence="1" id="KW-0808">Transferase</keyword>
<evidence type="ECO:0000256" key="6">
    <source>
        <dbReference type="SAM" id="MobiDB-lite"/>
    </source>
</evidence>
<feature type="domain" description="Protein kinase" evidence="7">
    <location>
        <begin position="10"/>
        <end position="343"/>
    </location>
</feature>
<dbReference type="SMART" id="SM00220">
    <property type="entry name" value="S_TKc"/>
    <property type="match status" value="1"/>
</dbReference>
<dbReference type="GO" id="GO:0010506">
    <property type="term" value="P:regulation of autophagy"/>
    <property type="evidence" value="ECO:0007669"/>
    <property type="project" value="InterPro"/>
</dbReference>
<dbReference type="KEGG" id="dpp:DICPUDRAFT_96861"/>
<evidence type="ECO:0000256" key="5">
    <source>
        <dbReference type="PROSITE-ProRule" id="PRU10141"/>
    </source>
</evidence>
<dbReference type="GO" id="GO:0005524">
    <property type="term" value="F:ATP binding"/>
    <property type="evidence" value="ECO:0007669"/>
    <property type="project" value="UniProtKB-UniRule"/>
</dbReference>
<keyword evidence="9" id="KW-1185">Reference proteome</keyword>
<dbReference type="Pfam" id="PF00069">
    <property type="entry name" value="Pkinase"/>
    <property type="match status" value="1"/>
</dbReference>
<dbReference type="VEuPathDB" id="AmoebaDB:DICPUDRAFT_96861"/>
<dbReference type="OrthoDB" id="541276at2759"/>
<feature type="compositionally biased region" description="Low complexity" evidence="6">
    <location>
        <begin position="404"/>
        <end position="460"/>
    </location>
</feature>
<dbReference type="InParanoid" id="F0ZBU2"/>
<keyword evidence="4 5" id="KW-0067">ATP-binding</keyword>
<dbReference type="PANTHER" id="PTHR24348:SF22">
    <property type="entry name" value="NON-SPECIFIC SERINE_THREONINE PROTEIN KINASE"/>
    <property type="match status" value="1"/>
</dbReference>
<dbReference type="PROSITE" id="PS00107">
    <property type="entry name" value="PROTEIN_KINASE_ATP"/>
    <property type="match status" value="1"/>
</dbReference>
<feature type="compositionally biased region" description="Low complexity" evidence="6">
    <location>
        <begin position="380"/>
        <end position="395"/>
    </location>
</feature>
<evidence type="ECO:0000256" key="3">
    <source>
        <dbReference type="ARBA" id="ARBA00022777"/>
    </source>
</evidence>
<dbReference type="InterPro" id="IPR017441">
    <property type="entry name" value="Protein_kinase_ATP_BS"/>
</dbReference>
<evidence type="ECO:0000256" key="2">
    <source>
        <dbReference type="ARBA" id="ARBA00022741"/>
    </source>
</evidence>
<dbReference type="STRING" id="5786.F0ZBU2"/>
<keyword evidence="3" id="KW-0418">Kinase</keyword>
<dbReference type="FunFam" id="3.30.200.20:FF:001228">
    <property type="entry name" value="Probable serine/threonine-protein kinase DDB_G0290859"/>
    <property type="match status" value="1"/>
</dbReference>
<accession>F0ZBU2</accession>
<dbReference type="Proteomes" id="UP000001064">
    <property type="component" value="Unassembled WGS sequence"/>
</dbReference>
<dbReference type="InterPro" id="IPR008271">
    <property type="entry name" value="Ser/Thr_kinase_AS"/>
</dbReference>
<evidence type="ECO:0000313" key="8">
    <source>
        <dbReference type="EMBL" id="EGC38599.1"/>
    </source>
</evidence>
<dbReference type="Gene3D" id="3.30.200.20">
    <property type="entry name" value="Phosphorylase Kinase, domain 1"/>
    <property type="match status" value="1"/>
</dbReference>
<evidence type="ECO:0000259" key="7">
    <source>
        <dbReference type="PROSITE" id="PS50011"/>
    </source>
</evidence>
<dbReference type="InterPro" id="IPR011009">
    <property type="entry name" value="Kinase-like_dom_sf"/>
</dbReference>
<dbReference type="PANTHER" id="PTHR24348">
    <property type="entry name" value="SERINE/THREONINE-PROTEIN KINASE UNC-51-RELATED"/>
    <property type="match status" value="1"/>
</dbReference>
<dbReference type="Gene3D" id="1.10.510.10">
    <property type="entry name" value="Transferase(Phosphotransferase) domain 1"/>
    <property type="match status" value="1"/>
</dbReference>
<dbReference type="SUPFAM" id="SSF56112">
    <property type="entry name" value="Protein kinase-like (PK-like)"/>
    <property type="match status" value="1"/>
</dbReference>
<keyword evidence="2 5" id="KW-0547">Nucleotide-binding</keyword>
<dbReference type="InterPro" id="IPR000719">
    <property type="entry name" value="Prot_kinase_dom"/>
</dbReference>
<dbReference type="RefSeq" id="XP_003284878.1">
    <property type="nucleotide sequence ID" value="XM_003284830.1"/>
</dbReference>
<evidence type="ECO:0000313" key="9">
    <source>
        <dbReference type="Proteomes" id="UP000001064"/>
    </source>
</evidence>
<evidence type="ECO:0000256" key="1">
    <source>
        <dbReference type="ARBA" id="ARBA00022679"/>
    </source>
</evidence>
<reference evidence="9" key="1">
    <citation type="journal article" date="2011" name="Genome Biol.">
        <title>Comparative genomics of the social amoebae Dictyostelium discoideum and Dictyostelium purpureum.</title>
        <authorList>
            <consortium name="US DOE Joint Genome Institute (JGI-PGF)"/>
            <person name="Sucgang R."/>
            <person name="Kuo A."/>
            <person name="Tian X."/>
            <person name="Salerno W."/>
            <person name="Parikh A."/>
            <person name="Feasley C.L."/>
            <person name="Dalin E."/>
            <person name="Tu H."/>
            <person name="Huang E."/>
            <person name="Barry K."/>
            <person name="Lindquist E."/>
            <person name="Shapiro H."/>
            <person name="Bruce D."/>
            <person name="Schmutz J."/>
            <person name="Salamov A."/>
            <person name="Fey P."/>
            <person name="Gaudet P."/>
            <person name="Anjard C."/>
            <person name="Babu M.M."/>
            <person name="Basu S."/>
            <person name="Bushmanova Y."/>
            <person name="van der Wel H."/>
            <person name="Katoh-Kurasawa M."/>
            <person name="Dinh C."/>
            <person name="Coutinho P.M."/>
            <person name="Saito T."/>
            <person name="Elias M."/>
            <person name="Schaap P."/>
            <person name="Kay R.R."/>
            <person name="Henrissat B."/>
            <person name="Eichinger L."/>
            <person name="Rivero F."/>
            <person name="Putnam N.H."/>
            <person name="West C.M."/>
            <person name="Loomis W.F."/>
            <person name="Chisholm R.L."/>
            <person name="Shaulsky G."/>
            <person name="Strassmann J.E."/>
            <person name="Queller D.C."/>
            <person name="Kuspa A."/>
            <person name="Grigoriev I.V."/>
        </authorList>
    </citation>
    <scope>NUCLEOTIDE SEQUENCE [LARGE SCALE GENOMIC DNA]</scope>
    <source>
        <strain evidence="9">QSDP1</strain>
    </source>
</reference>
<dbReference type="AlphaFoldDB" id="F0ZBU2"/>
<dbReference type="GO" id="GO:0005737">
    <property type="term" value="C:cytoplasm"/>
    <property type="evidence" value="ECO:0000318"/>
    <property type="project" value="GO_Central"/>
</dbReference>
<organism evidence="8 9">
    <name type="scientific">Dictyostelium purpureum</name>
    <name type="common">Slime mold</name>
    <dbReference type="NCBI Taxonomy" id="5786"/>
    <lineage>
        <taxon>Eukaryota</taxon>
        <taxon>Amoebozoa</taxon>
        <taxon>Evosea</taxon>
        <taxon>Eumycetozoa</taxon>
        <taxon>Dictyostelia</taxon>
        <taxon>Dictyosteliales</taxon>
        <taxon>Dictyosteliaceae</taxon>
        <taxon>Dictyostelium</taxon>
    </lineage>
</organism>
<dbReference type="GO" id="GO:0004674">
    <property type="term" value="F:protein serine/threonine kinase activity"/>
    <property type="evidence" value="ECO:0000318"/>
    <property type="project" value="GO_Central"/>
</dbReference>
<dbReference type="eggNOG" id="KOG0583">
    <property type="taxonomic scope" value="Eukaryota"/>
</dbReference>
<evidence type="ECO:0000256" key="4">
    <source>
        <dbReference type="ARBA" id="ARBA00022840"/>
    </source>
</evidence>
<proteinExistence type="predicted"/>
<dbReference type="GeneID" id="10506984"/>
<feature type="binding site" evidence="5">
    <location>
        <position position="39"/>
    </location>
    <ligand>
        <name>ATP</name>
        <dbReference type="ChEBI" id="CHEBI:30616"/>
    </ligand>
</feature>
<dbReference type="PROSITE" id="PS00108">
    <property type="entry name" value="PROTEIN_KINASE_ST"/>
    <property type="match status" value="1"/>
</dbReference>